<accession>A0AAV9UGP3</accession>
<dbReference type="AlphaFoldDB" id="A0AAV9UGP3"/>
<reference evidence="3 4" key="1">
    <citation type="submission" date="2019-10" db="EMBL/GenBank/DDBJ databases">
        <authorList>
            <person name="Palmer J.M."/>
        </authorList>
    </citation>
    <scope>NUCLEOTIDE SEQUENCE [LARGE SCALE GENOMIC DNA]</scope>
    <source>
        <strain evidence="3 4">TWF696</strain>
    </source>
</reference>
<name>A0AAV9UGP3_9PEZI</name>
<keyword evidence="2" id="KW-1133">Transmembrane helix</keyword>
<evidence type="ECO:0000256" key="1">
    <source>
        <dbReference type="SAM" id="MobiDB-lite"/>
    </source>
</evidence>
<sequence>MQQYQHRLSPRPSASISTSTSVSRSIYAGLLLLLFVTNTLAISIPQIPQGVTPARSIPPRHALLNRQTPYNWTQSFINECGDNFIDCGNFHCCKAGNECLTGSQSGAEYCRSLTNNSTTSTPAATASPSPSSSKKVPIGAIIGGVFGGLGLIATAFLIFYFHRRSHPPVAPAVPQAPIPNLPNVIEAKYPPTHDASYSGDKWLPGSFLYHNRNRSISATSNNGVGPDGYVHVNSQDHIIKDQIQPEPPQLAELPTTAPTVELPGDEGYFASKPISQQQQQLPPTSPTETTPMAPRASIGRSPTNVKQFWRKSRGS</sequence>
<feature type="compositionally biased region" description="Low complexity" evidence="1">
    <location>
        <begin position="276"/>
        <end position="291"/>
    </location>
</feature>
<dbReference type="Proteomes" id="UP001375240">
    <property type="component" value="Unassembled WGS sequence"/>
</dbReference>
<feature type="transmembrane region" description="Helical" evidence="2">
    <location>
        <begin position="138"/>
        <end position="161"/>
    </location>
</feature>
<evidence type="ECO:0000313" key="4">
    <source>
        <dbReference type="Proteomes" id="UP001375240"/>
    </source>
</evidence>
<keyword evidence="2" id="KW-0812">Transmembrane</keyword>
<comment type="caution">
    <text evidence="3">The sequence shown here is derived from an EMBL/GenBank/DDBJ whole genome shotgun (WGS) entry which is preliminary data.</text>
</comment>
<proteinExistence type="predicted"/>
<evidence type="ECO:0000313" key="3">
    <source>
        <dbReference type="EMBL" id="KAK6341140.1"/>
    </source>
</evidence>
<evidence type="ECO:0000256" key="2">
    <source>
        <dbReference type="SAM" id="Phobius"/>
    </source>
</evidence>
<keyword evidence="4" id="KW-1185">Reference proteome</keyword>
<gene>
    <name evidence="3" type="ORF">TWF696_008227</name>
</gene>
<keyword evidence="2" id="KW-0472">Membrane</keyword>
<feature type="region of interest" description="Disordered" evidence="1">
    <location>
        <begin position="257"/>
        <end position="315"/>
    </location>
</feature>
<organism evidence="3 4">
    <name type="scientific">Orbilia brochopaga</name>
    <dbReference type="NCBI Taxonomy" id="3140254"/>
    <lineage>
        <taxon>Eukaryota</taxon>
        <taxon>Fungi</taxon>
        <taxon>Dikarya</taxon>
        <taxon>Ascomycota</taxon>
        <taxon>Pezizomycotina</taxon>
        <taxon>Orbiliomycetes</taxon>
        <taxon>Orbiliales</taxon>
        <taxon>Orbiliaceae</taxon>
        <taxon>Orbilia</taxon>
    </lineage>
</organism>
<protein>
    <submittedName>
        <fullName evidence="3">Uncharacterized protein</fullName>
    </submittedName>
</protein>
<dbReference type="EMBL" id="JAVHNQ010000007">
    <property type="protein sequence ID" value="KAK6341140.1"/>
    <property type="molecule type" value="Genomic_DNA"/>
</dbReference>